<dbReference type="Gene3D" id="3.60.40.10">
    <property type="entry name" value="PPM-type phosphatase domain"/>
    <property type="match status" value="1"/>
</dbReference>
<dbReference type="InterPro" id="IPR036457">
    <property type="entry name" value="PPM-type-like_dom_sf"/>
</dbReference>
<gene>
    <name evidence="1" type="ORF">UW63_C0005G0020</name>
</gene>
<evidence type="ECO:0000313" key="1">
    <source>
        <dbReference type="EMBL" id="KKT71917.1"/>
    </source>
</evidence>
<proteinExistence type="predicted"/>
<organism evidence="1 2">
    <name type="scientific">Candidatus Uhrbacteria bacterium GW2011_GWF2_44_350</name>
    <dbReference type="NCBI Taxonomy" id="1619000"/>
    <lineage>
        <taxon>Bacteria</taxon>
        <taxon>Candidatus Uhriibacteriota</taxon>
    </lineage>
</organism>
<protein>
    <submittedName>
        <fullName evidence="1">Protein serine/threonine phosphatase</fullName>
    </submittedName>
</protein>
<accession>A0A0G1LSU3</accession>
<feature type="non-terminal residue" evidence="1">
    <location>
        <position position="1"/>
    </location>
</feature>
<sequence>AAGDTMSRAVMAMLYEHSHEIFGDSLDEVMERFEEVVQKIVAKAHIYSNQITPEGQARAVATFLAAKIVERPEGFWAIVKSIGDSSAFVWQADGRVVFLGAEKGLPEDSLLQKYVDEGRITQLESELISEAPTRANFAAELVFNGLATENEVLEVYDLSSEEISQKKRLFKNAAFLTPRQKQQLHLLKLFQIFNRNPQERALLTQAVGLPGVNFSHTVLVKLSPGDRLVLTSDGLSDNLTKAEIRQILSSAGSLQEGLKNLRAAASDRSQEIENLLSKEDDITLNGLMVVPGARKARGSRLSQEQTRRLSGRRRFQETTRIQNISEALGKALDLAEEDPEVAVLEEKIKEEERLRQVSKAAGDFVSNIGNYFDQRAVVLKIAKMARVGSGDAYENWDDYISKLKRDLQLLRLKKENQEKIA</sequence>
<comment type="caution">
    <text evidence="1">The sequence shown here is derived from an EMBL/GenBank/DDBJ whole genome shotgun (WGS) entry which is preliminary data.</text>
</comment>
<dbReference type="SUPFAM" id="SSF81606">
    <property type="entry name" value="PP2C-like"/>
    <property type="match status" value="1"/>
</dbReference>
<dbReference type="Proteomes" id="UP000034154">
    <property type="component" value="Unassembled WGS sequence"/>
</dbReference>
<reference evidence="1 2" key="1">
    <citation type="journal article" date="2015" name="Nature">
        <title>rRNA introns, odd ribosomes, and small enigmatic genomes across a large radiation of phyla.</title>
        <authorList>
            <person name="Brown C.T."/>
            <person name="Hug L.A."/>
            <person name="Thomas B.C."/>
            <person name="Sharon I."/>
            <person name="Castelle C.J."/>
            <person name="Singh A."/>
            <person name="Wilkins M.J."/>
            <person name="Williams K.H."/>
            <person name="Banfield J.F."/>
        </authorList>
    </citation>
    <scope>NUCLEOTIDE SEQUENCE [LARGE SCALE GENOMIC DNA]</scope>
</reference>
<evidence type="ECO:0000313" key="2">
    <source>
        <dbReference type="Proteomes" id="UP000034154"/>
    </source>
</evidence>
<dbReference type="EMBL" id="LCJB01000005">
    <property type="protein sequence ID" value="KKT71917.1"/>
    <property type="molecule type" value="Genomic_DNA"/>
</dbReference>
<dbReference type="AlphaFoldDB" id="A0A0G1LSU3"/>
<name>A0A0G1LSU3_9BACT</name>